<dbReference type="Pfam" id="PF00535">
    <property type="entry name" value="Glycos_transf_2"/>
    <property type="match status" value="1"/>
</dbReference>
<dbReference type="EMBL" id="WCSB01000034">
    <property type="protein sequence ID" value="KAB4447930.1"/>
    <property type="molecule type" value="Genomic_DNA"/>
</dbReference>
<dbReference type="InterPro" id="IPR001173">
    <property type="entry name" value="Glyco_trans_2-like"/>
</dbReference>
<feature type="domain" description="Glycosyltransferase 2-like" evidence="1">
    <location>
        <begin position="5"/>
        <end position="130"/>
    </location>
</feature>
<evidence type="ECO:0000313" key="2">
    <source>
        <dbReference type="EMBL" id="KAB4447930.1"/>
    </source>
</evidence>
<proteinExistence type="predicted"/>
<evidence type="ECO:0000313" key="3">
    <source>
        <dbReference type="Proteomes" id="UP000460317"/>
    </source>
</evidence>
<keyword evidence="2" id="KW-0808">Transferase</keyword>
<gene>
    <name evidence="2" type="ORF">GAN93_23070</name>
</gene>
<comment type="caution">
    <text evidence="2">The sequence shown here is derived from an EMBL/GenBank/DDBJ whole genome shotgun (WGS) entry which is preliminary data.</text>
</comment>
<dbReference type="InterPro" id="IPR029044">
    <property type="entry name" value="Nucleotide-diphossugar_trans"/>
</dbReference>
<dbReference type="SUPFAM" id="SSF53448">
    <property type="entry name" value="Nucleotide-diphospho-sugar transferases"/>
    <property type="match status" value="1"/>
</dbReference>
<dbReference type="Gene3D" id="3.90.550.10">
    <property type="entry name" value="Spore Coat Polysaccharide Biosynthesis Protein SpsA, Chain A"/>
    <property type="match status" value="1"/>
</dbReference>
<accession>A0A7J5JDQ6</accession>
<dbReference type="PANTHER" id="PTHR22916">
    <property type="entry name" value="GLYCOSYLTRANSFERASE"/>
    <property type="match status" value="1"/>
</dbReference>
<reference evidence="2 3" key="1">
    <citation type="journal article" date="2019" name="Nat. Med.">
        <title>A library of human gut bacterial isolates paired with longitudinal multiomics data enables mechanistic microbiome research.</title>
        <authorList>
            <person name="Poyet M."/>
            <person name="Groussin M."/>
            <person name="Gibbons S.M."/>
            <person name="Avila-Pacheco J."/>
            <person name="Jiang X."/>
            <person name="Kearney S.M."/>
            <person name="Perrotta A.R."/>
            <person name="Berdy B."/>
            <person name="Zhao S."/>
            <person name="Lieberman T.D."/>
            <person name="Swanson P.K."/>
            <person name="Smith M."/>
            <person name="Roesemann S."/>
            <person name="Alexander J.E."/>
            <person name="Rich S.A."/>
            <person name="Livny J."/>
            <person name="Vlamakis H."/>
            <person name="Clish C."/>
            <person name="Bullock K."/>
            <person name="Deik A."/>
            <person name="Scott J."/>
            <person name="Pierce K.A."/>
            <person name="Xavier R.J."/>
            <person name="Alm E.J."/>
        </authorList>
    </citation>
    <scope>NUCLEOTIDE SEQUENCE [LARGE SCALE GENOMIC DNA]</scope>
    <source>
        <strain evidence="2 3">BIOML-A165</strain>
    </source>
</reference>
<protein>
    <submittedName>
        <fullName evidence="2">Glycosyltransferase</fullName>
    </submittedName>
</protein>
<sequence length="333" mass="38555">MPKISVIMSVYSERVDWIRKSIDSILNQTYSDFEFIIVNDKPNREENAQLLEEYAACDSRIKVLTNEENIGLTKSLNKALALAEGEFIARMDADDMALPERFKIQLEFMNAHPEIIASGGRACAINEKDEVIGRVKMPTDVSVIPYYTLFASPLIHPASFFRNGTIRYDEGFRYAQDYALWTSLIGNGYKLSNVKKPVLKYRYSDTQIFKKHKQRQAECAEKILRHAFDNLKICSTDELIGNWKAINNKQQVTNEQLMTLQMFVIKFLNDNKNKLSQRGYNYIANRLLLNLILKEDNKNIINSIRKYLDMRKQVNCSFDTKTFALLCLNKNNN</sequence>
<evidence type="ECO:0000259" key="1">
    <source>
        <dbReference type="Pfam" id="PF00535"/>
    </source>
</evidence>
<dbReference type="AlphaFoldDB" id="A0A7J5JDQ6"/>
<dbReference type="Proteomes" id="UP000460317">
    <property type="component" value="Unassembled WGS sequence"/>
</dbReference>
<organism evidence="2 3">
    <name type="scientific">Bacteroides thetaiotaomicron</name>
    <dbReference type="NCBI Taxonomy" id="818"/>
    <lineage>
        <taxon>Bacteria</taxon>
        <taxon>Pseudomonadati</taxon>
        <taxon>Bacteroidota</taxon>
        <taxon>Bacteroidia</taxon>
        <taxon>Bacteroidales</taxon>
        <taxon>Bacteroidaceae</taxon>
        <taxon>Bacteroides</taxon>
    </lineage>
</organism>
<name>A0A7J5JDQ6_BACT4</name>
<dbReference type="RefSeq" id="WP_130042348.1">
    <property type="nucleotide sequence ID" value="NZ_CAXSXH010000022.1"/>
</dbReference>
<dbReference type="GO" id="GO:0016758">
    <property type="term" value="F:hexosyltransferase activity"/>
    <property type="evidence" value="ECO:0007669"/>
    <property type="project" value="UniProtKB-ARBA"/>
</dbReference>
<dbReference type="PANTHER" id="PTHR22916:SF3">
    <property type="entry name" value="UDP-GLCNAC:BETAGAL BETA-1,3-N-ACETYLGLUCOSAMINYLTRANSFERASE-LIKE PROTEIN 1"/>
    <property type="match status" value="1"/>
</dbReference>